<dbReference type="Proteomes" id="UP001215956">
    <property type="component" value="Unassembled WGS sequence"/>
</dbReference>
<proteinExistence type="predicted"/>
<gene>
    <name evidence="1" type="ORF">P0O24_04010</name>
</gene>
<accession>A0ABT5XDG6</accession>
<protein>
    <submittedName>
        <fullName evidence="1">Helix-turn-helix domain containing protein</fullName>
    </submittedName>
</protein>
<sequence length="72" mass="8075">MKGDIVSIQNTEELPEKLRAETDGRIRPRLIFLNAMANHGISYEKASDICGLSMSTGYVWIRKWNAEGYDGG</sequence>
<organism evidence="1 2">
    <name type="scientific">Candidatus Methanocrinis alkalitolerans</name>
    <dbReference type="NCBI Taxonomy" id="3033395"/>
    <lineage>
        <taxon>Archaea</taxon>
        <taxon>Methanobacteriati</taxon>
        <taxon>Methanobacteriota</taxon>
        <taxon>Stenosarchaea group</taxon>
        <taxon>Methanomicrobia</taxon>
        <taxon>Methanotrichales</taxon>
        <taxon>Methanotrichaceae</taxon>
        <taxon>Methanocrinis</taxon>
    </lineage>
</organism>
<dbReference type="EMBL" id="JARFPL010000009">
    <property type="protein sequence ID" value="MDF0592743.1"/>
    <property type="molecule type" value="Genomic_DNA"/>
</dbReference>
<name>A0ABT5XDG6_9EURY</name>
<evidence type="ECO:0000313" key="2">
    <source>
        <dbReference type="Proteomes" id="UP001215956"/>
    </source>
</evidence>
<dbReference type="Pfam" id="PF13384">
    <property type="entry name" value="HTH_23"/>
    <property type="match status" value="1"/>
</dbReference>
<comment type="caution">
    <text evidence="1">The sequence shown here is derived from an EMBL/GenBank/DDBJ whole genome shotgun (WGS) entry which is preliminary data.</text>
</comment>
<reference evidence="1 2" key="1">
    <citation type="submission" date="2023-03" db="EMBL/GenBank/DDBJ databases">
        <title>Whole genome sequencing of Methanotrichaceae archaeon M04Ac.</title>
        <authorList>
            <person name="Khomyakova M.A."/>
            <person name="Merkel A.Y."/>
            <person name="Slobodkin A.I."/>
        </authorList>
    </citation>
    <scope>NUCLEOTIDE SEQUENCE [LARGE SCALE GENOMIC DNA]</scope>
    <source>
        <strain evidence="1 2">M04Ac</strain>
    </source>
</reference>
<dbReference type="RefSeq" id="WP_316968450.1">
    <property type="nucleotide sequence ID" value="NZ_JARFPL010000009.1"/>
</dbReference>
<keyword evidence="2" id="KW-1185">Reference proteome</keyword>
<evidence type="ECO:0000313" key="1">
    <source>
        <dbReference type="EMBL" id="MDF0592743.1"/>
    </source>
</evidence>